<evidence type="ECO:0000256" key="1">
    <source>
        <dbReference type="SAM" id="Phobius"/>
    </source>
</evidence>
<dbReference type="Pfam" id="PF25612">
    <property type="entry name" value="DUF7940"/>
    <property type="match status" value="1"/>
</dbReference>
<organism evidence="2 3">
    <name type="scientific">Paraburkholderia fungorum</name>
    <dbReference type="NCBI Taxonomy" id="134537"/>
    <lineage>
        <taxon>Bacteria</taxon>
        <taxon>Pseudomonadati</taxon>
        <taxon>Pseudomonadota</taxon>
        <taxon>Betaproteobacteria</taxon>
        <taxon>Burkholderiales</taxon>
        <taxon>Burkholderiaceae</taxon>
        <taxon>Paraburkholderia</taxon>
    </lineage>
</organism>
<gene>
    <name evidence="2" type="ORF">SAMN05443245_3452</name>
</gene>
<feature type="transmembrane region" description="Helical" evidence="1">
    <location>
        <begin position="57"/>
        <end position="74"/>
    </location>
</feature>
<keyword evidence="1" id="KW-0812">Transmembrane</keyword>
<keyword evidence="1" id="KW-1133">Transmembrane helix</keyword>
<protein>
    <submittedName>
        <fullName evidence="2">Uncharacterized protein</fullName>
    </submittedName>
</protein>
<name>A0A1H1H1G3_9BURK</name>
<feature type="transmembrane region" description="Helical" evidence="1">
    <location>
        <begin position="20"/>
        <end position="37"/>
    </location>
</feature>
<proteinExistence type="predicted"/>
<accession>A0A1H1H1G3</accession>
<evidence type="ECO:0000313" key="2">
    <source>
        <dbReference type="EMBL" id="SDR19345.1"/>
    </source>
</evidence>
<reference evidence="3" key="1">
    <citation type="submission" date="2016-10" db="EMBL/GenBank/DDBJ databases">
        <authorList>
            <person name="Varghese N."/>
        </authorList>
    </citation>
    <scope>NUCLEOTIDE SEQUENCE [LARGE SCALE GENOMIC DNA]</scope>
    <source>
        <strain evidence="3">GAS106B</strain>
    </source>
</reference>
<dbReference type="RefSeq" id="WP_074766914.1">
    <property type="nucleotide sequence ID" value="NZ_FNKP01000002.1"/>
</dbReference>
<dbReference type="InterPro" id="IPR057700">
    <property type="entry name" value="DUF7940"/>
</dbReference>
<evidence type="ECO:0000313" key="3">
    <source>
        <dbReference type="Proteomes" id="UP000183487"/>
    </source>
</evidence>
<dbReference type="EMBL" id="FNKP01000002">
    <property type="protein sequence ID" value="SDR19345.1"/>
    <property type="molecule type" value="Genomic_DNA"/>
</dbReference>
<dbReference type="OrthoDB" id="9102627at2"/>
<dbReference type="AlphaFoldDB" id="A0A1H1H1G3"/>
<keyword evidence="3" id="KW-1185">Reference proteome</keyword>
<keyword evidence="1" id="KW-0472">Membrane</keyword>
<sequence>MKFRVSLADGWQKLHTRGTVIFSTAVGVVAPLGAVLRETWNGMPDDLKQYLPHSVQQAISYTILCATFLALRYTTVRRVPREGDDGPH</sequence>
<dbReference type="Proteomes" id="UP000183487">
    <property type="component" value="Unassembled WGS sequence"/>
</dbReference>